<name>A0A2R8Y7C9_HUMAN</name>
<dbReference type="VEuPathDB" id="HostDB:ENSG00000100150"/>
<feature type="compositionally biased region" description="Polar residues" evidence="1">
    <location>
        <begin position="47"/>
        <end position="64"/>
    </location>
</feature>
<dbReference type="InterPro" id="IPR036390">
    <property type="entry name" value="WH_DNA-bd_sf"/>
</dbReference>
<protein>
    <submittedName>
        <fullName evidence="2">DEP domain containing 5, GATOR1 subcomplex subunit</fullName>
    </submittedName>
</protein>
<evidence type="ECO:0000313" key="3">
    <source>
        <dbReference type="Proteomes" id="UP000005640"/>
    </source>
</evidence>
<keyword evidence="3" id="KW-1185">Reference proteome</keyword>
<dbReference type="OpenTargets" id="ENSG00000100150"/>
<feature type="non-terminal residue" evidence="2">
    <location>
        <position position="1"/>
    </location>
</feature>
<feature type="region of interest" description="Disordered" evidence="1">
    <location>
        <begin position="47"/>
        <end position="76"/>
    </location>
</feature>
<dbReference type="GO" id="GO:0005096">
    <property type="term" value="F:GTPase activator activity"/>
    <property type="evidence" value="ECO:0007669"/>
    <property type="project" value="InterPro"/>
</dbReference>
<evidence type="ECO:0007829" key="5">
    <source>
        <dbReference type="ProteomicsDB" id="A0A2R8Y7C9"/>
    </source>
</evidence>
<dbReference type="MassIVE" id="A0A2R8Y7C9"/>
<dbReference type="EMBL" id="Z82190">
    <property type="status" value="NOT_ANNOTATED_CDS"/>
    <property type="molecule type" value="Genomic_DNA"/>
</dbReference>
<dbReference type="Proteomes" id="UP000005640">
    <property type="component" value="Chromosome 22"/>
</dbReference>
<organism evidence="2 3">
    <name type="scientific">Homo sapiens</name>
    <name type="common">Human</name>
    <dbReference type="NCBI Taxonomy" id="9606"/>
    <lineage>
        <taxon>Eukaryota</taxon>
        <taxon>Metazoa</taxon>
        <taxon>Chordata</taxon>
        <taxon>Craniata</taxon>
        <taxon>Vertebrata</taxon>
        <taxon>Euteleostomi</taxon>
        <taxon>Mammalia</taxon>
        <taxon>Eutheria</taxon>
        <taxon>Euarchontoglires</taxon>
        <taxon>Primates</taxon>
        <taxon>Haplorrhini</taxon>
        <taxon>Catarrhini</taxon>
        <taxon>Hominidae</taxon>
        <taxon>Homo</taxon>
    </lineage>
</organism>
<reference evidence="2" key="5">
    <citation type="submission" date="2025-09" db="UniProtKB">
        <authorList>
            <consortium name="Ensembl"/>
        </authorList>
    </citation>
    <scope>IDENTIFICATION</scope>
</reference>
<dbReference type="InterPro" id="IPR036388">
    <property type="entry name" value="WH-like_DNA-bd_sf"/>
</dbReference>
<reference evidence="2 3" key="3">
    <citation type="journal article" date="2008" name="Genome Biol.">
        <title>Finishing the finished human chromosome 22 sequence.</title>
        <authorList>
            <person name="Cole C.G."/>
            <person name="McCann O.T."/>
            <person name="Collins J.E."/>
            <person name="Oliver K."/>
            <person name="Willey D."/>
            <person name="Gribble S.M."/>
            <person name="Yang F."/>
            <person name="McLaren K."/>
            <person name="Rogers J."/>
            <person name="Ning Z."/>
            <person name="Beare D.M."/>
            <person name="Dunham I."/>
        </authorList>
    </citation>
    <scope>NUCLEOTIDE SEQUENCE [LARGE SCALE GENOMIC DNA]</scope>
</reference>
<dbReference type="HGNC" id="HGNC:18423">
    <property type="gene designation" value="DEPDC5"/>
</dbReference>
<reference evidence="2 3" key="2">
    <citation type="journal article" date="2004" name="Nature">
        <title>Finishing the euchromatic sequence of the human genome.</title>
        <authorList>
            <consortium name="International Human Genome Sequencing Consortium"/>
        </authorList>
    </citation>
    <scope>NUCLEOTIDE SEQUENCE [LARGE SCALE GENOMIC DNA]</scope>
</reference>
<dbReference type="GeneTree" id="ENSGT00390000016559"/>
<dbReference type="EMBL" id="AL022331">
    <property type="status" value="NOT_ANNOTATED_CDS"/>
    <property type="molecule type" value="Genomic_DNA"/>
</dbReference>
<dbReference type="EMBL" id="Z83856">
    <property type="status" value="NOT_ANNOTATED_CDS"/>
    <property type="molecule type" value="Genomic_DNA"/>
</dbReference>
<dbReference type="InterPro" id="IPR027244">
    <property type="entry name" value="IML1"/>
</dbReference>
<feature type="compositionally biased region" description="Low complexity" evidence="1">
    <location>
        <begin position="65"/>
        <end position="76"/>
    </location>
</feature>
<dbReference type="OrthoDB" id="39497at2759"/>
<reference evidence="2" key="4">
    <citation type="submission" date="2025-08" db="UniProtKB">
        <authorList>
            <consortium name="Ensembl"/>
        </authorList>
    </citation>
    <scope>IDENTIFICATION</scope>
</reference>
<dbReference type="PANTHER" id="PTHR13179">
    <property type="entry name" value="DEP DOMAIN CONTAINING PROTEIN 5"/>
    <property type="match status" value="1"/>
</dbReference>
<dbReference type="PANTHER" id="PTHR13179:SF8">
    <property type="entry name" value="GATOR COMPLEX PROTEIN DEPDC5"/>
    <property type="match status" value="1"/>
</dbReference>
<dbReference type="Bgee" id="ENSG00000100150">
    <property type="expression patterns" value="Expressed in paraflocculus and 151 other cell types or tissues"/>
</dbReference>
<reference evidence="2 3" key="1">
    <citation type="journal article" date="2001" name="Nature">
        <title>Initial sequencing and analysis of the human genome.</title>
        <authorList>
            <consortium name="International Human Genome Sequencing Consortium"/>
            <person name="Lander E.S."/>
            <person name="Linton L.M."/>
            <person name="Birren B."/>
            <person name="Nusbaum C."/>
            <person name="Zody M.C."/>
            <person name="Baldwin J."/>
            <person name="Devon K."/>
            <person name="Dewar K."/>
            <person name="Doyle M."/>
            <person name="FitzHugh W."/>
            <person name="Funke R."/>
            <person name="Gage D."/>
            <person name="Harris K."/>
            <person name="Heaford A."/>
            <person name="Howland J."/>
            <person name="Kann L."/>
            <person name="Lehoczky J."/>
            <person name="LeVine R."/>
            <person name="McEwan P."/>
            <person name="McKernan K."/>
            <person name="Meldrim J."/>
            <person name="Mesirov J.P."/>
            <person name="Miranda C."/>
            <person name="Morris W."/>
            <person name="Naylor J."/>
            <person name="Raymond C."/>
            <person name="Rosetti M."/>
            <person name="Santos R."/>
            <person name="Sheridan A."/>
            <person name="Sougnez C."/>
            <person name="Stange-Thomann N."/>
            <person name="Stojanovic N."/>
            <person name="Subramanian A."/>
            <person name="Wyman D."/>
            <person name="Rogers J."/>
            <person name="Sulston J."/>
            <person name="Ainscough R."/>
            <person name="Beck S."/>
            <person name="Bentley D."/>
            <person name="Burton J."/>
            <person name="Clee C."/>
            <person name="Carter N."/>
            <person name="Coulson A."/>
            <person name="Deadman R."/>
            <person name="Deloukas P."/>
            <person name="Dunham A."/>
            <person name="Dunham I."/>
            <person name="Durbin R."/>
            <person name="French L."/>
            <person name="Grafham D."/>
            <person name="Gregory S."/>
            <person name="Hubbard T."/>
            <person name="Humphray S."/>
            <person name="Hunt A."/>
            <person name="Jones M."/>
            <person name="Lloyd C."/>
            <person name="McMurray A."/>
            <person name="Matthews L."/>
            <person name="Mercer S."/>
            <person name="Milne S."/>
            <person name="Mullikin J.C."/>
            <person name="Mungall A."/>
            <person name="Plumb R."/>
            <person name="Ross M."/>
            <person name="Shownkeen R."/>
            <person name="Sims S."/>
            <person name="Waterston R.H."/>
            <person name="Wilson R.K."/>
            <person name="Hillier L.W."/>
            <person name="McPherson J.D."/>
            <person name="Marra M.A."/>
            <person name="Mardis E.R."/>
            <person name="Fulton L.A."/>
            <person name="Chinwalla A.T."/>
            <person name="Pepin K.H."/>
            <person name="Gish W.R."/>
            <person name="Chissoe S.L."/>
            <person name="Wendl M.C."/>
            <person name="Delehaunty K.D."/>
            <person name="Miner T.L."/>
            <person name="Delehaunty A."/>
            <person name="Kramer J.B."/>
            <person name="Cook L.L."/>
            <person name="Fulton R.S."/>
            <person name="Johnson D.L."/>
            <person name="Minx P.J."/>
            <person name="Clifton S.W."/>
            <person name="Hawkins T."/>
            <person name="Branscomb E."/>
            <person name="Predki P."/>
            <person name="Richardson P."/>
            <person name="Wenning S."/>
            <person name="Slezak T."/>
            <person name="Doggett N."/>
            <person name="Cheng J.F."/>
            <person name="Olsen A."/>
            <person name="Lucas S."/>
            <person name="Elkin C."/>
            <person name="Uberbacher E."/>
            <person name="Frazier M."/>
            <person name="Gibbs R.A."/>
            <person name="Muzny D.M."/>
            <person name="Scherer S.E."/>
            <person name="Bouck J.B."/>
            <person name="Sodergren E.J."/>
            <person name="Worley K.C."/>
            <person name="Rives C.M."/>
            <person name="Gorrell J.H."/>
            <person name="Metzker M.L."/>
            <person name="Naylor S.L."/>
            <person name="Kucherlapati R.S."/>
            <person name="Nelson D.L."/>
            <person name="Weinstock G.M."/>
            <person name="Sakaki Y."/>
            <person name="Fujiyama A."/>
            <person name="Hattori M."/>
            <person name="Yada T."/>
            <person name="Toyoda A."/>
            <person name="Itoh T."/>
            <person name="Kawagoe C."/>
            <person name="Watanabe H."/>
            <person name="Totoki Y."/>
            <person name="Taylor T."/>
            <person name="Weissenbach J."/>
            <person name="Heilig R."/>
            <person name="Saurin W."/>
            <person name="Artiguenave F."/>
            <person name="Brottier P."/>
            <person name="Bruls T."/>
            <person name="Pelletier E."/>
            <person name="Robert C."/>
            <person name="Wincker P."/>
            <person name="Smith D.R."/>
            <person name="Doucette-Stamm L."/>
            <person name="Rubenfield M."/>
            <person name="Weinstock K."/>
            <person name="Lee H.M."/>
            <person name="Dubois J."/>
            <person name="Rosenthal A."/>
            <person name="Platzer M."/>
            <person name="Nyakatura G."/>
            <person name="Taudien S."/>
            <person name="Rump A."/>
            <person name="Yang H."/>
            <person name="Yu J."/>
            <person name="Wang J."/>
            <person name="Huang G."/>
            <person name="Gu J."/>
            <person name="Hood L."/>
            <person name="Rowen L."/>
            <person name="Madan A."/>
            <person name="Qin S."/>
            <person name="Davis R.W."/>
            <person name="Federspiel N.A."/>
            <person name="Abola A.P."/>
            <person name="Proctor M.J."/>
            <person name="Myers R.M."/>
            <person name="Schmutz J."/>
            <person name="Dickson M."/>
            <person name="Grimwood J."/>
            <person name="Cox D.R."/>
            <person name="Olson M.V."/>
            <person name="Kaul R."/>
            <person name="Raymond C."/>
            <person name="Shimizu N."/>
            <person name="Kawasaki K."/>
            <person name="Minoshima S."/>
            <person name="Evans G.A."/>
            <person name="Athanasiou M."/>
            <person name="Schultz R."/>
            <person name="Roe B.A."/>
            <person name="Chen F."/>
            <person name="Pan H."/>
            <person name="Ramser J."/>
            <person name="Lehrach H."/>
            <person name="Reinhardt R."/>
            <person name="McCombie W.R."/>
            <person name="de la Bastide M."/>
            <person name="Dedhia N."/>
            <person name="Blocker H."/>
            <person name="Hornischer K."/>
            <person name="Nordsiek G."/>
            <person name="Agarwala R."/>
            <person name="Aravind L."/>
            <person name="Bailey J.A."/>
            <person name="Bateman A."/>
            <person name="Batzoglou S."/>
            <person name="Birney E."/>
            <person name="Bork P."/>
            <person name="Brown D.G."/>
            <person name="Burge C.B."/>
            <person name="Cerutti L."/>
            <person name="Chen H.C."/>
            <person name="Church D."/>
            <person name="Clamp M."/>
            <person name="Copley R.R."/>
            <person name="Doerks T."/>
            <person name="Eddy S.R."/>
            <person name="Eichler E.E."/>
            <person name="Furey T.S."/>
            <person name="Galagan J."/>
            <person name="Gilbert J.G."/>
            <person name="Harmon C."/>
            <person name="Hayashizaki Y."/>
            <person name="Haussler D."/>
            <person name="Hermjakob H."/>
            <person name="Hokamp K."/>
            <person name="Jang W."/>
            <person name="Johnson L.S."/>
            <person name="Jones T.A."/>
            <person name="Kasif S."/>
            <person name="Kaspryzk A."/>
            <person name="Kennedy S."/>
            <person name="Kent W.J."/>
            <person name="Kitts P."/>
            <person name="Koonin E.V."/>
            <person name="Korf I."/>
            <person name="Kulp D."/>
            <person name="Lancet D."/>
            <person name="Lowe T.M."/>
            <person name="McLysaght A."/>
            <person name="Mikkelsen T."/>
            <person name="Moran J.V."/>
            <person name="Mulder N."/>
            <person name="Pollara V.J."/>
            <person name="Ponting C.P."/>
            <person name="Schuler G."/>
            <person name="Schultz J."/>
            <person name="Slater G."/>
            <person name="Smit A.F."/>
            <person name="Stupka E."/>
            <person name="Szustakowski J."/>
            <person name="Thierry-Mieg D."/>
            <person name="Thierry-Mieg J."/>
            <person name="Wagner L."/>
            <person name="Wallis J."/>
            <person name="Wheeler R."/>
            <person name="Williams A."/>
            <person name="Wolf Y.I."/>
            <person name="Wolfe K.H."/>
            <person name="Yang S.P."/>
            <person name="Yeh R.F."/>
            <person name="Collins F."/>
            <person name="Guyer M.S."/>
            <person name="Peterson J."/>
            <person name="Felsenfeld A."/>
            <person name="Wetterstrand K.A."/>
            <person name="Patrinos A."/>
            <person name="Morgan M.J."/>
            <person name="de Jong P."/>
            <person name="Catanese J.J."/>
            <person name="Osoegawa K."/>
            <person name="Shizuya H."/>
            <person name="Choi S."/>
            <person name="Chen Y.J."/>
        </authorList>
    </citation>
    <scope>NUCLEOTIDE SEQUENCE [LARGE SCALE GENOMIC DNA]</scope>
</reference>
<dbReference type="Ensembl" id="ENST00000645547.1">
    <property type="protein sequence ID" value="ENSP00000496023.1"/>
    <property type="gene ID" value="ENSG00000100150.20"/>
</dbReference>
<dbReference type="SUPFAM" id="SSF46785">
    <property type="entry name" value="Winged helix' DNA-binding domain"/>
    <property type="match status" value="1"/>
</dbReference>
<dbReference type="EMBL" id="AC005004">
    <property type="status" value="NOT_ANNOTATED_CDS"/>
    <property type="molecule type" value="Genomic_DNA"/>
</dbReference>
<accession>A0A2R8Y7C9</accession>
<evidence type="ECO:0000313" key="2">
    <source>
        <dbReference type="Ensembl" id="ENSP00000496023.1"/>
    </source>
</evidence>
<dbReference type="ExpressionAtlas" id="A0A2R8Y7C9">
    <property type="expression patterns" value="baseline and differential"/>
</dbReference>
<proteinExistence type="evidence at protein level"/>
<evidence type="ECO:0007829" key="4">
    <source>
        <dbReference type="PeptideAtlas" id="A0A2R8Y7C9"/>
    </source>
</evidence>
<gene>
    <name evidence="2" type="primary">DEPDC5</name>
</gene>
<dbReference type="AlphaFoldDB" id="A0A2R8Y7C9"/>
<dbReference type="Gene3D" id="1.10.10.10">
    <property type="entry name" value="Winged helix-like DNA-binding domain superfamily/Winged helix DNA-binding domain"/>
    <property type="match status" value="1"/>
</dbReference>
<sequence length="228" mass="24826">GAFFMEFVRSPRTASSAFYPQVSVDQTATPMLDGTSLGICTGQSMDRGNSQTFGNSQNIGEQGYSSTNSSDSSSQQLVASSLTSSSTLTEILEAMKHPSTGVQLLSEQKGLSPYCFISAEVVHWLVNHVEGIQTQAMAIDIMQSMTEGCPFKMPLCRNFRVSMSLLENAGRAAHHTCIWRSLADLHLRLLFLQDSNGQRARPSGHAAARHHLAHSRSGRLRQLPAQVV</sequence>
<dbReference type="Ensembl" id="ENST00000645547.1">
    <property type="protein sequence ID" value="ENSP00000496023.1"/>
    <property type="gene ID" value="ENSG00000100150.21"/>
</dbReference>
<keyword evidence="4 5" id="KW-1267">Proteomics identification</keyword>
<evidence type="ECO:0000256" key="1">
    <source>
        <dbReference type="SAM" id="MobiDB-lite"/>
    </source>
</evidence>
<dbReference type="ChiTaRS" id="DEPDC5">
    <property type="organism name" value="human"/>
</dbReference>